<organism evidence="1">
    <name type="scientific">Klosneuvirus KNV1</name>
    <dbReference type="NCBI Taxonomy" id="1977640"/>
    <lineage>
        <taxon>Viruses</taxon>
        <taxon>Varidnaviria</taxon>
        <taxon>Bamfordvirae</taxon>
        <taxon>Nucleocytoviricota</taxon>
        <taxon>Megaviricetes</taxon>
        <taxon>Imitervirales</taxon>
        <taxon>Mimiviridae</taxon>
        <taxon>Klosneuvirinae</taxon>
        <taxon>Klosneuvirus</taxon>
    </lineage>
</organism>
<name>A0A1V0SJC9_9VIRU</name>
<accession>A0A1V0SJC9</accession>
<proteinExistence type="predicted"/>
<gene>
    <name evidence="1" type="ORF">Klosneuvirus_2_261</name>
</gene>
<sequence length="182" mass="21612">MIDKVKELIKMALSYYDTNSEKYGNMYDKFKYFAIERSDNDTNHGIIKFYDNDDKIIFQSKYEVLGFYDNSSHLWVWGWAIPSLYKNEVYLSRKILNYGLDLSLNEDKFLKSELITSRFIISDPIQLNIHTSIASYLSKSPMIFQLTREKHDIVHETAKQKAKILKNITPDSISWYYFLLKE</sequence>
<dbReference type="Pfam" id="PF21813">
    <property type="entry name" value="DUF6882"/>
    <property type="match status" value="1"/>
</dbReference>
<dbReference type="EMBL" id="KY684109">
    <property type="protein sequence ID" value="ARF11825.1"/>
    <property type="molecule type" value="Genomic_DNA"/>
</dbReference>
<reference evidence="1" key="1">
    <citation type="journal article" date="2017" name="Science">
        <title>Giant viruses with an expanded complement of translation system components.</title>
        <authorList>
            <person name="Schulz F."/>
            <person name="Yutin N."/>
            <person name="Ivanova N.N."/>
            <person name="Ortega D.R."/>
            <person name="Lee T.K."/>
            <person name="Vierheilig J."/>
            <person name="Daims H."/>
            <person name="Horn M."/>
            <person name="Wagner M."/>
            <person name="Jensen G.J."/>
            <person name="Kyrpides N.C."/>
            <person name="Koonin E.V."/>
            <person name="Woyke T."/>
        </authorList>
    </citation>
    <scope>NUCLEOTIDE SEQUENCE</scope>
    <source>
        <strain evidence="1">KNV1</strain>
    </source>
</reference>
<dbReference type="InterPro" id="IPR049249">
    <property type="entry name" value="DUF6882"/>
</dbReference>
<protein>
    <submittedName>
        <fullName evidence="1">Uncharacterized protein</fullName>
    </submittedName>
</protein>
<evidence type="ECO:0000313" key="1">
    <source>
        <dbReference type="EMBL" id="ARF11825.1"/>
    </source>
</evidence>